<evidence type="ECO:0000313" key="3">
    <source>
        <dbReference type="EMBL" id="EYC01980.1"/>
    </source>
</evidence>
<dbReference type="STRING" id="53326.A0A016TH49"/>
<dbReference type="AlphaFoldDB" id="A0A016TH49"/>
<dbReference type="InterPro" id="IPR009003">
    <property type="entry name" value="Peptidase_S1_PA"/>
</dbReference>
<keyword evidence="1" id="KW-0732">Signal</keyword>
<dbReference type="PROSITE" id="PS50240">
    <property type="entry name" value="TRYPSIN_DOM"/>
    <property type="match status" value="1"/>
</dbReference>
<evidence type="ECO:0000256" key="1">
    <source>
        <dbReference type="SAM" id="SignalP"/>
    </source>
</evidence>
<organism evidence="3 4">
    <name type="scientific">Ancylostoma ceylanicum</name>
    <dbReference type="NCBI Taxonomy" id="53326"/>
    <lineage>
        <taxon>Eukaryota</taxon>
        <taxon>Metazoa</taxon>
        <taxon>Ecdysozoa</taxon>
        <taxon>Nematoda</taxon>
        <taxon>Chromadorea</taxon>
        <taxon>Rhabditida</taxon>
        <taxon>Rhabditina</taxon>
        <taxon>Rhabditomorpha</taxon>
        <taxon>Strongyloidea</taxon>
        <taxon>Ancylostomatidae</taxon>
        <taxon>Ancylostomatinae</taxon>
        <taxon>Ancylostoma</taxon>
    </lineage>
</organism>
<evidence type="ECO:0000259" key="2">
    <source>
        <dbReference type="PROSITE" id="PS50240"/>
    </source>
</evidence>
<feature type="signal peptide" evidence="1">
    <location>
        <begin position="1"/>
        <end position="20"/>
    </location>
</feature>
<protein>
    <recommendedName>
        <fullName evidence="2">Peptidase S1 domain-containing protein</fullName>
    </recommendedName>
</protein>
<dbReference type="InterPro" id="IPR001254">
    <property type="entry name" value="Trypsin_dom"/>
</dbReference>
<proteinExistence type="predicted"/>
<dbReference type="Proteomes" id="UP000024635">
    <property type="component" value="Unassembled WGS sequence"/>
</dbReference>
<feature type="domain" description="Peptidase S1" evidence="2">
    <location>
        <begin position="47"/>
        <end position="279"/>
    </location>
</feature>
<dbReference type="PANTHER" id="PTHR24260">
    <property type="match status" value="1"/>
</dbReference>
<dbReference type="InterPro" id="IPR018114">
    <property type="entry name" value="TRYPSIN_HIS"/>
</dbReference>
<dbReference type="SUPFAM" id="SSF50494">
    <property type="entry name" value="Trypsin-like serine proteases"/>
    <property type="match status" value="1"/>
</dbReference>
<dbReference type="Pfam" id="PF00089">
    <property type="entry name" value="Trypsin"/>
    <property type="match status" value="1"/>
</dbReference>
<feature type="chain" id="PRO_5001487356" description="Peptidase S1 domain-containing protein" evidence="1">
    <location>
        <begin position="21"/>
        <end position="331"/>
    </location>
</feature>
<keyword evidence="4" id="KW-1185">Reference proteome</keyword>
<evidence type="ECO:0000313" key="4">
    <source>
        <dbReference type="Proteomes" id="UP000024635"/>
    </source>
</evidence>
<sequence length="331" mass="36962">MSSLILIALIALARINQNENEYFKNKCGGTRTMAITHWYNRESLHMLSQGKQPLERIFPFAATIERTPKAPTCTGVLISPRHVLTAAHCTLNESSKKRGKCDVVVAVTNMTISIETCPVRKCRKEYAARYVFVHPLYNPCKSTNDIAIIELDSDTTGMSPICLAEESDEISGNAWTFGVKMDAEPSRIDVVKDLLLELKLTAWKEEDGKIKTRDEDVTLCGGKHGAPLFRYNRFGQATLFGTLADRDSDCSLSSKGNKVITGNFTDVRKHLDWICSLTGVCPLNKTASTAERLFEKDRISHGYCARGYTLSSDKSIINKRKCRVKRDDGKN</sequence>
<dbReference type="PANTHER" id="PTHR24260:SF141">
    <property type="entry name" value="TRYPSIN-LIKE PROTEASE TRY-5"/>
    <property type="match status" value="1"/>
</dbReference>
<dbReference type="PRINTS" id="PR00722">
    <property type="entry name" value="CHYMOTRYPSIN"/>
</dbReference>
<comment type="caution">
    <text evidence="3">The sequence shown here is derived from an EMBL/GenBank/DDBJ whole genome shotgun (WGS) entry which is preliminary data.</text>
</comment>
<dbReference type="EMBL" id="JARK01001439">
    <property type="protein sequence ID" value="EYC01980.1"/>
    <property type="molecule type" value="Genomic_DNA"/>
</dbReference>
<dbReference type="OrthoDB" id="60866at2759"/>
<dbReference type="SMART" id="SM00020">
    <property type="entry name" value="Tryp_SPc"/>
    <property type="match status" value="1"/>
</dbReference>
<dbReference type="PROSITE" id="PS00134">
    <property type="entry name" value="TRYPSIN_HIS"/>
    <property type="match status" value="1"/>
</dbReference>
<dbReference type="GO" id="GO:0006508">
    <property type="term" value="P:proteolysis"/>
    <property type="evidence" value="ECO:0007669"/>
    <property type="project" value="InterPro"/>
</dbReference>
<dbReference type="InterPro" id="IPR001314">
    <property type="entry name" value="Peptidase_S1A"/>
</dbReference>
<dbReference type="InterPro" id="IPR043504">
    <property type="entry name" value="Peptidase_S1_PA_chymotrypsin"/>
</dbReference>
<gene>
    <name evidence="3" type="primary">Acey_s0103.g3574</name>
    <name evidence="3" type="ORF">Y032_0103g3574</name>
</gene>
<dbReference type="InterPro" id="IPR051333">
    <property type="entry name" value="CLIP_Serine_Protease"/>
</dbReference>
<dbReference type="Gene3D" id="2.40.10.10">
    <property type="entry name" value="Trypsin-like serine proteases"/>
    <property type="match status" value="1"/>
</dbReference>
<reference evidence="4" key="1">
    <citation type="journal article" date="2015" name="Nat. Genet.">
        <title>The genome and transcriptome of the zoonotic hookworm Ancylostoma ceylanicum identify infection-specific gene families.</title>
        <authorList>
            <person name="Schwarz E.M."/>
            <person name="Hu Y."/>
            <person name="Antoshechkin I."/>
            <person name="Miller M.M."/>
            <person name="Sternberg P.W."/>
            <person name="Aroian R.V."/>
        </authorList>
    </citation>
    <scope>NUCLEOTIDE SEQUENCE</scope>
    <source>
        <strain evidence="4">HY135</strain>
    </source>
</reference>
<dbReference type="GO" id="GO:0004252">
    <property type="term" value="F:serine-type endopeptidase activity"/>
    <property type="evidence" value="ECO:0007669"/>
    <property type="project" value="InterPro"/>
</dbReference>
<accession>A0A016TH49</accession>
<name>A0A016TH49_9BILA</name>